<evidence type="ECO:0000256" key="4">
    <source>
        <dbReference type="HAMAP-Rule" id="MF_00168"/>
    </source>
</evidence>
<dbReference type="PANTHER" id="PTHR46499">
    <property type="entry name" value="QUEUINE TRNA-RIBOSYLTRANSFERASE"/>
    <property type="match status" value="1"/>
</dbReference>
<sequence length="404" mass="49655">MWKIYSIYYLFKVFEFKIIKKDWNARAGEFVTPHWTIRTPIFMPVWTQATVKWITREQIKEIWSEIILSNTYHLYLKPGEHLIEDFWWLHDFMSIDMPILTDSWWFQVFSLGQSWTSGYKSWESLVKITEDWVQFRSHRDGSKHFFSPEKAMQIQEKLWADIIMAFDECAPGDSTHNYAKRAMTRTHHWAVRCLDEHTKLQKIRADKWQNPQALFPIIQWVVYEDLRKESAEFLSQLDTPGIAIGWLSVWESKEDLLKVLDIVAPILPEWKPHYLMWLWTPEDLIEWIYRWIDMFDCVLPTRLWRHWVAFSSTGNLKITNKKFEFEKWWIPIDPELETYVSKHYSIWYLRHLFQVWEFLWWQLLSLHNLEFLINISKKAREHIIKWDYDAFRNKFWNEYRNKWL</sequence>
<evidence type="ECO:0000256" key="2">
    <source>
        <dbReference type="ARBA" id="ARBA00022679"/>
    </source>
</evidence>
<comment type="similarity">
    <text evidence="4">Belongs to the queuine tRNA-ribosyltransferase family.</text>
</comment>
<gene>
    <name evidence="4" type="primary">tgt</name>
    <name evidence="6" type="ORF">ACD_2C00056G0004</name>
</gene>
<feature type="domain" description="tRNA-guanine(15) transglycosylase-like" evidence="5">
    <location>
        <begin position="24"/>
        <end position="400"/>
    </location>
</feature>
<proteinExistence type="inferred from homology"/>
<dbReference type="AlphaFoldDB" id="K2G465"/>
<accession>K2G465</accession>
<dbReference type="SUPFAM" id="SSF51713">
    <property type="entry name" value="tRNA-guanine transglycosylase"/>
    <property type="match status" value="1"/>
</dbReference>
<dbReference type="GO" id="GO:0005829">
    <property type="term" value="C:cytosol"/>
    <property type="evidence" value="ECO:0007669"/>
    <property type="project" value="TreeGrafter"/>
</dbReference>
<keyword evidence="3 4" id="KW-0819">tRNA processing</keyword>
<keyword evidence="4" id="KW-0671">Queuosine biosynthesis</keyword>
<keyword evidence="1 4" id="KW-0328">Glycosyltransferase</keyword>
<feature type="binding site" evidence="4">
    <location>
        <position position="167"/>
    </location>
    <ligand>
        <name>substrate</name>
    </ligand>
</feature>
<dbReference type="InterPro" id="IPR050076">
    <property type="entry name" value="ArchSynthase1/Queuine_TRR"/>
</dbReference>
<dbReference type="Pfam" id="PF01702">
    <property type="entry name" value="TGT"/>
    <property type="match status" value="1"/>
</dbReference>
<dbReference type="HAMAP" id="MF_00168">
    <property type="entry name" value="Q_tRNA_Tgt"/>
    <property type="match status" value="1"/>
</dbReference>
<comment type="subunit">
    <text evidence="4">Homodimer. Within each dimer, one monomer is responsible for RNA recognition and catalysis, while the other monomer binds to the replacement base PreQ1.</text>
</comment>
<comment type="caution">
    <text evidence="6">The sequence shown here is derived from an EMBL/GenBank/DDBJ whole genome shotgun (WGS) entry which is preliminary data.</text>
</comment>
<dbReference type="Gene3D" id="3.20.20.105">
    <property type="entry name" value="Queuine tRNA-ribosyltransferase-like"/>
    <property type="match status" value="1"/>
</dbReference>
<dbReference type="EC" id="2.4.2.29" evidence="4"/>
<dbReference type="InterPro" id="IPR004803">
    <property type="entry name" value="TGT"/>
</dbReference>
<comment type="function">
    <text evidence="4">Catalyzes the base-exchange of a guanine (G) residue with the queuine precursor 7-aminomethyl-7-deazaguanine (PreQ1) at position 34 (anticodon wobble position) in tRNAs with GU(N) anticodons (tRNA-Asp, -Asn, -His and -Tyr). Catalysis occurs through a double-displacement mechanism. The nucleophile active site attacks the C1' of nucleotide 34 to detach the guanine base from the RNA, forming a covalent enzyme-RNA intermediate. The proton acceptor active site deprotonates the incoming PreQ1, allowing a nucleophilic attack on the C1' of the ribose to form the product. After dissociation, two additional enzymatic reactions on the tRNA convert PreQ1 to queuine (Q), resulting in the hypermodified nucleoside queuosine (7-(((4,5-cis-dihydroxy-2-cyclopenten-1-yl)amino)methyl)-7-deazaguanosine).</text>
</comment>
<evidence type="ECO:0000259" key="5">
    <source>
        <dbReference type="Pfam" id="PF01702"/>
    </source>
</evidence>
<evidence type="ECO:0000256" key="1">
    <source>
        <dbReference type="ARBA" id="ARBA00022676"/>
    </source>
</evidence>
<organism evidence="6">
    <name type="scientific">uncultured bacterium</name>
    <name type="common">gcode 4</name>
    <dbReference type="NCBI Taxonomy" id="1234023"/>
    <lineage>
        <taxon>Bacteria</taxon>
        <taxon>environmental samples</taxon>
    </lineage>
</organism>
<dbReference type="NCBIfam" id="TIGR00430">
    <property type="entry name" value="Q_tRNA_tgt"/>
    <property type="match status" value="1"/>
</dbReference>
<protein>
    <recommendedName>
        <fullName evidence="4">Queuine tRNA-ribosyltransferase</fullName>
        <ecNumber evidence="4">2.4.2.29</ecNumber>
    </recommendedName>
    <alternativeName>
        <fullName evidence="4">Guanine insertion enzyme</fullName>
    </alternativeName>
    <alternativeName>
        <fullName evidence="4">tRNA-guanine transglycosylase</fullName>
    </alternativeName>
</protein>
<name>K2G465_9BACT</name>
<evidence type="ECO:0000313" key="6">
    <source>
        <dbReference type="EMBL" id="EKE30028.1"/>
    </source>
</evidence>
<dbReference type="GO" id="GO:0008479">
    <property type="term" value="F:tRNA-guanosine(34) queuine transglycosylase activity"/>
    <property type="evidence" value="ECO:0007669"/>
    <property type="project" value="UniProtKB-UniRule"/>
</dbReference>
<reference evidence="6" key="1">
    <citation type="journal article" date="2012" name="Science">
        <title>Fermentation, hydrogen, and sulfur metabolism in multiple uncultivated bacterial phyla.</title>
        <authorList>
            <person name="Wrighton K.C."/>
            <person name="Thomas B.C."/>
            <person name="Sharon I."/>
            <person name="Miller C.S."/>
            <person name="Castelle C.J."/>
            <person name="VerBerkmoes N.C."/>
            <person name="Wilkins M.J."/>
            <person name="Hettich R.L."/>
            <person name="Lipton M.S."/>
            <person name="Williams K.H."/>
            <person name="Long P.E."/>
            <person name="Banfield J.F."/>
        </authorList>
    </citation>
    <scope>NUCLEOTIDE SEQUENCE [LARGE SCALE GENOMIC DNA]</scope>
</reference>
<dbReference type="InterPro" id="IPR002616">
    <property type="entry name" value="tRNA_ribo_trans-like"/>
</dbReference>
<feature type="binding site" evidence="4">
    <location>
        <position position="219"/>
    </location>
    <ligand>
        <name>substrate</name>
    </ligand>
</feature>
<dbReference type="InterPro" id="IPR036511">
    <property type="entry name" value="TGT-like_sf"/>
</dbReference>
<comment type="caution">
    <text evidence="4">Lacks conserved residue(s) required for the propagation of feature annotation.</text>
</comment>
<keyword evidence="2 4" id="KW-0808">Transferase</keyword>
<feature type="active site" description="Proton acceptor" evidence="4">
    <location>
        <position position="102"/>
    </location>
</feature>
<dbReference type="NCBIfam" id="TIGR00449">
    <property type="entry name" value="tgt_general"/>
    <property type="match status" value="1"/>
</dbReference>
<comment type="catalytic activity">
    <reaction evidence="4">
        <text>7-aminomethyl-7-carbaguanine + guanosine(34) in tRNA = 7-aminomethyl-7-carbaguanosine(34) in tRNA + guanine</text>
        <dbReference type="Rhea" id="RHEA:24104"/>
        <dbReference type="Rhea" id="RHEA-COMP:10341"/>
        <dbReference type="Rhea" id="RHEA-COMP:10342"/>
        <dbReference type="ChEBI" id="CHEBI:16235"/>
        <dbReference type="ChEBI" id="CHEBI:58703"/>
        <dbReference type="ChEBI" id="CHEBI:74269"/>
        <dbReference type="ChEBI" id="CHEBI:82833"/>
        <dbReference type="EC" id="2.4.2.29"/>
    </reaction>
</comment>
<evidence type="ECO:0000256" key="3">
    <source>
        <dbReference type="ARBA" id="ARBA00022694"/>
    </source>
</evidence>
<feature type="region of interest" description="RNA binding; important for wobble base 34 recognition" evidence="4">
    <location>
        <begin position="301"/>
        <end position="305"/>
    </location>
</feature>
<feature type="active site" description="Nucleophile" evidence="4">
    <location>
        <position position="296"/>
    </location>
</feature>
<dbReference type="PANTHER" id="PTHR46499:SF1">
    <property type="entry name" value="QUEUINE TRNA-RIBOSYLTRANSFERASE"/>
    <property type="match status" value="1"/>
</dbReference>
<dbReference type="UniPathway" id="UPA00392"/>
<dbReference type="EMBL" id="AMFJ01000056">
    <property type="protein sequence ID" value="EKE30028.1"/>
    <property type="molecule type" value="Genomic_DNA"/>
</dbReference>
<comment type="pathway">
    <text evidence="4">tRNA modification; tRNA-queuosine biosynthesis.</text>
</comment>
<dbReference type="GO" id="GO:0008616">
    <property type="term" value="P:tRNA queuosine(34) biosynthetic process"/>
    <property type="evidence" value="ECO:0007669"/>
    <property type="project" value="UniProtKB-UniRule"/>
</dbReference>